<evidence type="ECO:0000256" key="8">
    <source>
        <dbReference type="ARBA" id="ARBA00022872"/>
    </source>
</evidence>
<dbReference type="InterPro" id="IPR023355">
    <property type="entry name" value="Myo_ane_neurotoxin_sf"/>
</dbReference>
<keyword evidence="10" id="KW-0166">Nematocyst</keyword>
<feature type="signal peptide" evidence="11">
    <location>
        <begin position="1"/>
        <end position="20"/>
    </location>
</feature>
<evidence type="ECO:0000256" key="7">
    <source>
        <dbReference type="ARBA" id="ARBA00022773"/>
    </source>
</evidence>
<dbReference type="Gene3D" id="2.20.20.10">
    <property type="entry name" value="Anthopleurin-A"/>
    <property type="match status" value="1"/>
</dbReference>
<evidence type="ECO:0000313" key="12">
    <source>
        <dbReference type="EMBL" id="ALL34545.1"/>
    </source>
</evidence>
<evidence type="ECO:0000256" key="3">
    <source>
        <dbReference type="ARBA" id="ARBA00007488"/>
    </source>
</evidence>
<keyword evidence="8" id="KW-0872">Ion channel impairing toxin</keyword>
<dbReference type="GO" id="GO:0015459">
    <property type="term" value="F:potassium channel regulator activity"/>
    <property type="evidence" value="ECO:0007669"/>
    <property type="project" value="UniProtKB-KW"/>
</dbReference>
<organism evidence="12">
    <name type="scientific">Anemonia sulcata</name>
    <name type="common">Mediterranean snakelocks sea anemone</name>
    <dbReference type="NCBI Taxonomy" id="6108"/>
    <lineage>
        <taxon>Eukaryota</taxon>
        <taxon>Metazoa</taxon>
        <taxon>Cnidaria</taxon>
        <taxon>Anthozoa</taxon>
        <taxon>Hexacorallia</taxon>
        <taxon>Actiniaria</taxon>
        <taxon>Actiniidae</taxon>
        <taxon>Anemonia</taxon>
    </lineage>
</organism>
<evidence type="ECO:0000256" key="5">
    <source>
        <dbReference type="ARBA" id="ARBA00022635"/>
    </source>
</evidence>
<dbReference type="EMBL" id="KT948955">
    <property type="protein sequence ID" value="ALL34545.1"/>
    <property type="molecule type" value="mRNA"/>
</dbReference>
<keyword evidence="11" id="KW-0732">Signal</keyword>
<dbReference type="GO" id="GO:0005576">
    <property type="term" value="C:extracellular region"/>
    <property type="evidence" value="ECO:0007669"/>
    <property type="project" value="UniProtKB-SubCell"/>
</dbReference>
<dbReference type="SUPFAM" id="SSF57392">
    <property type="entry name" value="Defensin-like"/>
    <property type="match status" value="1"/>
</dbReference>
<comment type="subcellular location">
    <subcellularLocation>
        <location evidence="1">Nematocyst</location>
    </subcellularLocation>
    <subcellularLocation>
        <location evidence="2">Secreted</location>
    </subcellularLocation>
</comment>
<name>A0A0S1M186_ANESU</name>
<dbReference type="GO" id="GO:0042151">
    <property type="term" value="C:nematocyst"/>
    <property type="evidence" value="ECO:0007669"/>
    <property type="project" value="UniProtKB-SubCell"/>
</dbReference>
<keyword evidence="4" id="KW-0964">Secreted</keyword>
<evidence type="ECO:0000256" key="2">
    <source>
        <dbReference type="ARBA" id="ARBA00004613"/>
    </source>
</evidence>
<keyword evidence="12" id="KW-0407">Ion channel</keyword>
<evidence type="ECO:0000256" key="9">
    <source>
        <dbReference type="ARBA" id="ARBA00023157"/>
    </source>
</evidence>
<reference evidence="12" key="1">
    <citation type="journal article" date="2015" name="Toxicon">
        <title>Multi-copy venom genes hidden in de novo transcriptome assemblies, a cautionary tale with the snakelocks sea anemone Anemonia sulcata (Pennant, 1977).</title>
        <authorList>
            <person name="Macrander J."/>
            <person name="Broe M."/>
            <person name="Daly M."/>
        </authorList>
    </citation>
    <scope>NUCLEOTIDE SEQUENCE</scope>
</reference>
<evidence type="ECO:0000256" key="4">
    <source>
        <dbReference type="ARBA" id="ARBA00022525"/>
    </source>
</evidence>
<dbReference type="GO" id="GO:0090729">
    <property type="term" value="F:toxin activity"/>
    <property type="evidence" value="ECO:0007669"/>
    <property type="project" value="UniProtKB-KW"/>
</dbReference>
<keyword evidence="12" id="KW-0406">Ion transport</keyword>
<sequence length="77" mass="8951">MNKVLFLFLVVLLCTTIVFANENPAKERRLKKRAIRCRCKNNGYYGDEWVFHPSCPRGYGYQYSCGVVFGVCCYPRS</sequence>
<dbReference type="InterPro" id="IPR012414">
    <property type="entry name" value="BDS_K_chnl_tox"/>
</dbReference>
<dbReference type="Pfam" id="PF07936">
    <property type="entry name" value="Defensin_4"/>
    <property type="match status" value="1"/>
</dbReference>
<keyword evidence="6" id="KW-0800">Toxin</keyword>
<keyword evidence="12" id="KW-0813">Transport</keyword>
<feature type="chain" id="PRO_5006588908" evidence="11">
    <location>
        <begin position="21"/>
        <end position="77"/>
    </location>
</feature>
<evidence type="ECO:0000256" key="11">
    <source>
        <dbReference type="SAM" id="SignalP"/>
    </source>
</evidence>
<evidence type="ECO:0000256" key="1">
    <source>
        <dbReference type="ARBA" id="ARBA00004532"/>
    </source>
</evidence>
<keyword evidence="5" id="KW-1220">Voltage-gated potassium channel impairing toxin</keyword>
<keyword evidence="7" id="KW-0632">Potassium channel impairing toxin</keyword>
<gene>
    <name evidence="12" type="primary">KTx</name>
</gene>
<accession>A0A0S1M186</accession>
<dbReference type="AlphaFoldDB" id="A0A0S1M186"/>
<dbReference type="GO" id="GO:0008200">
    <property type="term" value="F:ion channel inhibitor activity"/>
    <property type="evidence" value="ECO:0007669"/>
    <property type="project" value="InterPro"/>
</dbReference>
<dbReference type="GO" id="GO:0034220">
    <property type="term" value="P:monoatomic ion transmembrane transport"/>
    <property type="evidence" value="ECO:0007669"/>
    <property type="project" value="UniProtKB-KW"/>
</dbReference>
<keyword evidence="9" id="KW-1015">Disulfide bond</keyword>
<evidence type="ECO:0000256" key="6">
    <source>
        <dbReference type="ARBA" id="ARBA00022656"/>
    </source>
</evidence>
<proteinExistence type="evidence at transcript level"/>
<protein>
    <submittedName>
        <fullName evidence="12">Type III potassium channel toxin protein</fullName>
    </submittedName>
</protein>
<evidence type="ECO:0000256" key="10">
    <source>
        <dbReference type="ARBA" id="ARBA00023331"/>
    </source>
</evidence>
<comment type="similarity">
    <text evidence="3">Belongs to the sea anemone type 3 (BDS) potassium channel toxin family.</text>
</comment>